<accession>A0A2T1A4K8</accession>
<evidence type="ECO:0000256" key="1">
    <source>
        <dbReference type="ARBA" id="ARBA00022553"/>
    </source>
</evidence>
<dbReference type="EMBL" id="PVUE01000002">
    <property type="protein sequence ID" value="PRZ43437.1"/>
    <property type="molecule type" value="Genomic_DNA"/>
</dbReference>
<dbReference type="InterPro" id="IPR000253">
    <property type="entry name" value="FHA_dom"/>
</dbReference>
<protein>
    <submittedName>
        <fullName evidence="4">PSer/pThr/pTyr-binding forkhead associated (FHA) protein</fullName>
    </submittedName>
</protein>
<dbReference type="InterPro" id="IPR008984">
    <property type="entry name" value="SMAD_FHA_dom_sf"/>
</dbReference>
<evidence type="ECO:0000259" key="3">
    <source>
        <dbReference type="PROSITE" id="PS50006"/>
    </source>
</evidence>
<dbReference type="Pfam" id="PF00498">
    <property type="entry name" value="FHA"/>
    <property type="match status" value="1"/>
</dbReference>
<feature type="domain" description="FHA" evidence="3">
    <location>
        <begin position="391"/>
        <end position="447"/>
    </location>
</feature>
<reference evidence="4 5" key="1">
    <citation type="submission" date="2018-03" db="EMBL/GenBank/DDBJ databases">
        <title>Genomic Encyclopedia of Archaeal and Bacterial Type Strains, Phase II (KMG-II): from individual species to whole genera.</title>
        <authorList>
            <person name="Goeker M."/>
        </authorList>
    </citation>
    <scope>NUCLEOTIDE SEQUENCE [LARGE SCALE GENOMIC DNA]</scope>
    <source>
        <strain evidence="4 5">DSM 100065</strain>
    </source>
</reference>
<comment type="caution">
    <text evidence="4">The sequence shown here is derived from an EMBL/GenBank/DDBJ whole genome shotgun (WGS) entry which is preliminary data.</text>
</comment>
<dbReference type="AlphaFoldDB" id="A0A2T1A4K8"/>
<feature type="region of interest" description="Disordered" evidence="2">
    <location>
        <begin position="161"/>
        <end position="191"/>
    </location>
</feature>
<evidence type="ECO:0000313" key="5">
    <source>
        <dbReference type="Proteomes" id="UP000237752"/>
    </source>
</evidence>
<feature type="compositionally biased region" description="Polar residues" evidence="2">
    <location>
        <begin position="164"/>
        <end position="182"/>
    </location>
</feature>
<keyword evidence="5" id="KW-1185">Reference proteome</keyword>
<organism evidence="4 5">
    <name type="scientific">Antricoccus suffuscus</name>
    <dbReference type="NCBI Taxonomy" id="1629062"/>
    <lineage>
        <taxon>Bacteria</taxon>
        <taxon>Bacillati</taxon>
        <taxon>Actinomycetota</taxon>
        <taxon>Actinomycetes</taxon>
        <taxon>Geodermatophilales</taxon>
        <taxon>Antricoccaceae</taxon>
        <taxon>Antricoccus</taxon>
    </lineage>
</organism>
<dbReference type="PROSITE" id="PS50006">
    <property type="entry name" value="FHA_DOMAIN"/>
    <property type="match status" value="1"/>
</dbReference>
<name>A0A2T1A4K8_9ACTN</name>
<gene>
    <name evidence="4" type="ORF">CLV47_102123</name>
</gene>
<dbReference type="Proteomes" id="UP000237752">
    <property type="component" value="Unassembled WGS sequence"/>
</dbReference>
<evidence type="ECO:0000313" key="4">
    <source>
        <dbReference type="EMBL" id="PRZ43437.1"/>
    </source>
</evidence>
<dbReference type="Gene3D" id="2.60.200.20">
    <property type="match status" value="1"/>
</dbReference>
<evidence type="ECO:0000256" key="2">
    <source>
        <dbReference type="SAM" id="MobiDB-lite"/>
    </source>
</evidence>
<dbReference type="RefSeq" id="WP_170110942.1">
    <property type="nucleotide sequence ID" value="NZ_PVUE01000002.1"/>
</dbReference>
<feature type="compositionally biased region" description="Low complexity" evidence="2">
    <location>
        <begin position="215"/>
        <end position="233"/>
    </location>
</feature>
<feature type="compositionally biased region" description="Low complexity" evidence="2">
    <location>
        <begin position="287"/>
        <end position="311"/>
    </location>
</feature>
<proteinExistence type="predicted"/>
<feature type="region of interest" description="Disordered" evidence="2">
    <location>
        <begin position="215"/>
        <end position="323"/>
    </location>
</feature>
<sequence length="488" mass="49431">MSQRYEITPGPGLVARHSDSILWVGSDLAPEAWDALGAVLDVVPGTDPSGAETAASLESLAAVLREHPATTFAALIISEGHAQGILRGPVTVCNTTAVAPATGYEQFGVTVPFEMSEAVYVGTAEATGNHPSIAQLFDLDAGVVPGGGAWVHPITSGHRYASGASGTHSAIDTGTHQASADTPAQPAEAPPAGAALAGAAVAAGGVAAGLGAVAADDQDSDPAPSSDAPTSIPNDPDATQMYTRDDHEDAGDAEWAPTPDSPPAAEEPAGVADSAGVADPAGVADSAGVEDPAAAEPPVASDQSPADLPSLSAPPSPWAMPNVAAGSEATAGAFTPSEDHLQIDLRAVEPKSTVQPLPLIPTAASGAQSSTHRSSVLVFDDGSTFALDHDYVIGRRPERHELVQSGQARPLTVVDPDTVLSGAHAALRLHGNDVYLEDLGSLNGSHIARPGAADWTRVEPFTPERLEPGTRLLFGWTVATYSGGRDQA</sequence>
<keyword evidence="1" id="KW-0597">Phosphoprotein</keyword>
<dbReference type="SUPFAM" id="SSF49879">
    <property type="entry name" value="SMAD/FHA domain"/>
    <property type="match status" value="1"/>
</dbReference>